<feature type="transmembrane region" description="Helical" evidence="7">
    <location>
        <begin position="133"/>
        <end position="152"/>
    </location>
</feature>
<feature type="transmembrane region" description="Helical" evidence="7">
    <location>
        <begin position="290"/>
        <end position="313"/>
    </location>
</feature>
<dbReference type="Gene3D" id="1.20.1250.20">
    <property type="entry name" value="MFS general substrate transporter like domains"/>
    <property type="match status" value="1"/>
</dbReference>
<name>A0A3G1BR82_9ARCH</name>
<dbReference type="InterPro" id="IPR011701">
    <property type="entry name" value="MFS"/>
</dbReference>
<dbReference type="OrthoDB" id="117970at2157"/>
<accession>A0A3G1BR82</accession>
<evidence type="ECO:0000256" key="7">
    <source>
        <dbReference type="SAM" id="Phobius"/>
    </source>
</evidence>
<evidence type="ECO:0000256" key="2">
    <source>
        <dbReference type="ARBA" id="ARBA00022448"/>
    </source>
</evidence>
<dbReference type="PANTHER" id="PTHR23517:SF13">
    <property type="entry name" value="MAJOR FACILITATOR SUPERFAMILY MFS_1"/>
    <property type="match status" value="1"/>
</dbReference>
<evidence type="ECO:0000256" key="4">
    <source>
        <dbReference type="ARBA" id="ARBA00022692"/>
    </source>
</evidence>
<feature type="transmembrane region" description="Helical" evidence="7">
    <location>
        <begin position="158"/>
        <end position="178"/>
    </location>
</feature>
<dbReference type="STRING" id="1603555.SU86_09435"/>
<dbReference type="PANTHER" id="PTHR23517">
    <property type="entry name" value="RESISTANCE PROTEIN MDTM, PUTATIVE-RELATED-RELATED"/>
    <property type="match status" value="1"/>
</dbReference>
<feature type="domain" description="Major facilitator superfamily (MFS) profile" evidence="8">
    <location>
        <begin position="4"/>
        <end position="382"/>
    </location>
</feature>
<keyword evidence="6 7" id="KW-0472">Membrane</keyword>
<dbReference type="GO" id="GO:0005886">
    <property type="term" value="C:plasma membrane"/>
    <property type="evidence" value="ECO:0007669"/>
    <property type="project" value="UniProtKB-SubCell"/>
</dbReference>
<proteinExistence type="predicted"/>
<dbReference type="Proteomes" id="UP000266745">
    <property type="component" value="Chromosome"/>
</dbReference>
<feature type="transmembrane region" description="Helical" evidence="7">
    <location>
        <begin position="353"/>
        <end position="372"/>
    </location>
</feature>
<feature type="transmembrane region" description="Helical" evidence="7">
    <location>
        <begin position="36"/>
        <end position="59"/>
    </location>
</feature>
<keyword evidence="4 7" id="KW-0812">Transmembrane</keyword>
<dbReference type="AlphaFoldDB" id="A0A3G1BR82"/>
<dbReference type="EMBL" id="CP011097">
    <property type="protein sequence ID" value="AKD44124.1"/>
    <property type="molecule type" value="Genomic_DNA"/>
</dbReference>
<evidence type="ECO:0000256" key="1">
    <source>
        <dbReference type="ARBA" id="ARBA00004651"/>
    </source>
</evidence>
<dbReference type="SUPFAM" id="SSF103473">
    <property type="entry name" value="MFS general substrate transporter"/>
    <property type="match status" value="1"/>
</dbReference>
<evidence type="ECO:0000256" key="3">
    <source>
        <dbReference type="ARBA" id="ARBA00022475"/>
    </source>
</evidence>
<keyword evidence="10" id="KW-1185">Reference proteome</keyword>
<evidence type="ECO:0000259" key="8">
    <source>
        <dbReference type="PROSITE" id="PS50850"/>
    </source>
</evidence>
<dbReference type="Pfam" id="PF07690">
    <property type="entry name" value="MFS_1"/>
    <property type="match status" value="1"/>
</dbReference>
<feature type="transmembrane region" description="Helical" evidence="7">
    <location>
        <begin position="267"/>
        <end position="284"/>
    </location>
</feature>
<dbReference type="InterPro" id="IPR020846">
    <property type="entry name" value="MFS_dom"/>
</dbReference>
<dbReference type="GeneID" id="24874692"/>
<feature type="transmembrane region" description="Helical" evidence="7">
    <location>
        <begin position="205"/>
        <end position="228"/>
    </location>
</feature>
<dbReference type="InterPro" id="IPR050171">
    <property type="entry name" value="MFS_Transporters"/>
</dbReference>
<evidence type="ECO:0000256" key="6">
    <source>
        <dbReference type="ARBA" id="ARBA00023136"/>
    </source>
</evidence>
<organism evidence="9 10">
    <name type="scientific">Candidatus Nitrosotenuis cloacae</name>
    <dbReference type="NCBI Taxonomy" id="1603555"/>
    <lineage>
        <taxon>Archaea</taxon>
        <taxon>Nitrososphaerota</taxon>
        <taxon>Candidatus Nitrosotenuis</taxon>
    </lineage>
</organism>
<comment type="subcellular location">
    <subcellularLocation>
        <location evidence="1">Cell membrane</location>
        <topology evidence="1">Multi-pass membrane protein</topology>
    </subcellularLocation>
</comment>
<keyword evidence="5 7" id="KW-1133">Transmembrane helix</keyword>
<evidence type="ECO:0000256" key="5">
    <source>
        <dbReference type="ARBA" id="ARBA00022989"/>
    </source>
</evidence>
<dbReference type="GO" id="GO:0022857">
    <property type="term" value="F:transmembrane transporter activity"/>
    <property type="evidence" value="ECO:0007669"/>
    <property type="project" value="InterPro"/>
</dbReference>
<dbReference type="InterPro" id="IPR036259">
    <property type="entry name" value="MFS_trans_sf"/>
</dbReference>
<dbReference type="KEGG" id="tah:SU86_09435"/>
<dbReference type="RefSeq" id="WP_048187241.1">
    <property type="nucleotide sequence ID" value="NZ_CP011097.1"/>
</dbReference>
<keyword evidence="3" id="KW-1003">Cell membrane</keyword>
<keyword evidence="2" id="KW-0813">Transport</keyword>
<reference evidence="9 10" key="1">
    <citation type="journal article" date="2016" name="Sci. Rep.">
        <title>A novel ammonia-oxidizing archaeon from wastewater treatment plant: Its enrichment, physiological and genomic characteristics.</title>
        <authorList>
            <person name="Li Y."/>
            <person name="Ding K."/>
            <person name="Wen X."/>
            <person name="Zhang B."/>
            <person name="Shen B."/>
            <person name="Yang Y."/>
        </authorList>
    </citation>
    <scope>NUCLEOTIDE SEQUENCE [LARGE SCALE GENOMIC DNA]</scope>
    <source>
        <strain evidence="9 10">SAT1</strain>
    </source>
</reference>
<feature type="transmembrane region" description="Helical" evidence="7">
    <location>
        <begin position="71"/>
        <end position="89"/>
    </location>
</feature>
<gene>
    <name evidence="9" type="ORF">SU86_09435</name>
</gene>
<sequence length="382" mass="41264">MNRTLLILNLTGLLIGISYGIHNPIVPIFAKNEIGASYAELGLIGLANFIPYMFIPVFVGMLVHRFNNGRLLCVGVVINTASVFLLSLARTVPEVMALRAMTGIAHAFFWPPAEAIISNVSEANTRVKNISRFTGFFVAGFMIGPLIGTFLLEGLDVSYRGLFEIATFVMASSIIFALQLTKRQTQSNHSTFSFSAIKQVTKFPVVIMILIYCASSFGMILTIYPAFLNDRSMSATEIEILFFVFGASRVATLALADRLANHTSTTLIASTLAISAGLVLSFYSDSIIEFSVAMLLMGFGFSIIFPLTLEIILRKTPTQSSGMTIGAYETTFGMGWSIGPIAAGLISEFSGNATPYLAFFALGIGITIISAIKKKSLEPNTA</sequence>
<evidence type="ECO:0000313" key="9">
    <source>
        <dbReference type="EMBL" id="AKD44124.1"/>
    </source>
</evidence>
<dbReference type="PROSITE" id="PS50850">
    <property type="entry name" value="MFS"/>
    <property type="match status" value="1"/>
</dbReference>
<protein>
    <submittedName>
        <fullName evidence="9">MFS transporter permease</fullName>
    </submittedName>
</protein>
<evidence type="ECO:0000313" key="10">
    <source>
        <dbReference type="Proteomes" id="UP000266745"/>
    </source>
</evidence>
<feature type="transmembrane region" description="Helical" evidence="7">
    <location>
        <begin position="325"/>
        <end position="347"/>
    </location>
</feature>